<dbReference type="Pfam" id="PF00249">
    <property type="entry name" value="Myb_DNA-binding"/>
    <property type="match status" value="1"/>
</dbReference>
<dbReference type="InterPro" id="IPR009057">
    <property type="entry name" value="Homeodomain-like_sf"/>
</dbReference>
<dbReference type="Proteomes" id="UP000794436">
    <property type="component" value="Unassembled WGS sequence"/>
</dbReference>
<comment type="caution">
    <text evidence="9">The sequence shown here is derived from an EMBL/GenBank/DDBJ whole genome shotgun (WGS) entry which is preliminary data.</text>
</comment>
<feature type="domain" description="Myb-like" evidence="6">
    <location>
        <begin position="45"/>
        <end position="88"/>
    </location>
</feature>
<feature type="region of interest" description="Disordered" evidence="5">
    <location>
        <begin position="161"/>
        <end position="209"/>
    </location>
</feature>
<reference evidence="9" key="1">
    <citation type="submission" date="2019-03" db="EMBL/GenBank/DDBJ databases">
        <title>Long read genome sequence of the mycoparasitic Pythium oligandrum ATCC 38472 isolated from sugarbeet rhizosphere.</title>
        <authorList>
            <person name="Gaulin E."/>
        </authorList>
    </citation>
    <scope>NUCLEOTIDE SEQUENCE</scope>
    <source>
        <strain evidence="9">ATCC 38472_TT</strain>
    </source>
</reference>
<keyword evidence="3" id="KW-0804">Transcription</keyword>
<evidence type="ECO:0000256" key="1">
    <source>
        <dbReference type="ARBA" id="ARBA00023015"/>
    </source>
</evidence>
<evidence type="ECO:0000259" key="6">
    <source>
        <dbReference type="PROSITE" id="PS50090"/>
    </source>
</evidence>
<dbReference type="EMBL" id="SPLM01000078">
    <property type="protein sequence ID" value="TMW61077.1"/>
    <property type="molecule type" value="Genomic_DNA"/>
</dbReference>
<dbReference type="PROSITE" id="PS51294">
    <property type="entry name" value="HTH_MYB"/>
    <property type="match status" value="1"/>
</dbReference>
<dbReference type="NCBIfam" id="TIGR01557">
    <property type="entry name" value="myb_SHAQKYF"/>
    <property type="match status" value="1"/>
</dbReference>
<dbReference type="InterPro" id="IPR017884">
    <property type="entry name" value="SANT_dom"/>
</dbReference>
<keyword evidence="10" id="KW-1185">Reference proteome</keyword>
<dbReference type="GO" id="GO:0003677">
    <property type="term" value="F:DNA binding"/>
    <property type="evidence" value="ECO:0007669"/>
    <property type="project" value="UniProtKB-KW"/>
</dbReference>
<sequence length="229" mass="25028">MTISRTVYNQLFEHTEEKEQVIRLRPTDAKAGAVVMSSKHRIQMWTKEEHERFLEALEKFPAGPWKRIADHIGTKTPRQTMTHAQKYRQKIFRRQRGLRNQKRSPNGADGNMAVSPNGVADLKHAQGEAGAAGQNSFGLLDILAYSAAAAQSGQLQQVRDNGATYPQGQQPAEFPAQQMYPQPAPAADAAQSSAVSSPTSSQASSSLCANSHLPPLSEILQLRGSQVAQ</sequence>
<dbReference type="InterPro" id="IPR006447">
    <property type="entry name" value="Myb_dom_plants"/>
</dbReference>
<evidence type="ECO:0000313" key="9">
    <source>
        <dbReference type="EMBL" id="TMW61077.1"/>
    </source>
</evidence>
<dbReference type="AlphaFoldDB" id="A0A8K1CF70"/>
<keyword evidence="1" id="KW-0805">Transcription regulation</keyword>
<dbReference type="PROSITE" id="PS50090">
    <property type="entry name" value="MYB_LIKE"/>
    <property type="match status" value="1"/>
</dbReference>
<dbReference type="SMART" id="SM00717">
    <property type="entry name" value="SANT"/>
    <property type="match status" value="1"/>
</dbReference>
<feature type="region of interest" description="Disordered" evidence="5">
    <location>
        <begin position="94"/>
        <end position="118"/>
    </location>
</feature>
<dbReference type="PANTHER" id="PTHR12802:SF155">
    <property type="entry name" value="DEUBIQUITINASE MYSM1"/>
    <property type="match status" value="1"/>
</dbReference>
<evidence type="ECO:0000313" key="10">
    <source>
        <dbReference type="Proteomes" id="UP000794436"/>
    </source>
</evidence>
<proteinExistence type="predicted"/>
<feature type="domain" description="HTH myb-type" evidence="8">
    <location>
        <begin position="37"/>
        <end position="92"/>
    </location>
</feature>
<evidence type="ECO:0000256" key="5">
    <source>
        <dbReference type="SAM" id="MobiDB-lite"/>
    </source>
</evidence>
<evidence type="ECO:0000259" key="8">
    <source>
        <dbReference type="PROSITE" id="PS51294"/>
    </source>
</evidence>
<dbReference type="PROSITE" id="PS51293">
    <property type="entry name" value="SANT"/>
    <property type="match status" value="1"/>
</dbReference>
<dbReference type="SUPFAM" id="SSF46689">
    <property type="entry name" value="Homeodomain-like"/>
    <property type="match status" value="1"/>
</dbReference>
<feature type="domain" description="SANT" evidence="7">
    <location>
        <begin position="40"/>
        <end position="79"/>
    </location>
</feature>
<gene>
    <name evidence="9" type="ORF">Poli38472_014538</name>
</gene>
<feature type="compositionally biased region" description="Low complexity" evidence="5">
    <location>
        <begin position="175"/>
        <end position="209"/>
    </location>
</feature>
<keyword evidence="4" id="KW-0539">Nucleus</keyword>
<evidence type="ECO:0000256" key="3">
    <source>
        <dbReference type="ARBA" id="ARBA00023163"/>
    </source>
</evidence>
<accession>A0A8K1CF70</accession>
<organism evidence="9 10">
    <name type="scientific">Pythium oligandrum</name>
    <name type="common">Mycoparasitic fungus</name>
    <dbReference type="NCBI Taxonomy" id="41045"/>
    <lineage>
        <taxon>Eukaryota</taxon>
        <taxon>Sar</taxon>
        <taxon>Stramenopiles</taxon>
        <taxon>Oomycota</taxon>
        <taxon>Peronosporomycetes</taxon>
        <taxon>Pythiales</taxon>
        <taxon>Pythiaceae</taxon>
        <taxon>Pythium</taxon>
    </lineage>
</organism>
<name>A0A8K1CF70_PYTOL</name>
<keyword evidence="2" id="KW-0238">DNA-binding</keyword>
<evidence type="ECO:0000256" key="4">
    <source>
        <dbReference type="ARBA" id="ARBA00023242"/>
    </source>
</evidence>
<dbReference type="PANTHER" id="PTHR12802">
    <property type="entry name" value="SWI/SNF COMPLEX-RELATED"/>
    <property type="match status" value="1"/>
</dbReference>
<evidence type="ECO:0000259" key="7">
    <source>
        <dbReference type="PROSITE" id="PS51293"/>
    </source>
</evidence>
<dbReference type="InterPro" id="IPR017930">
    <property type="entry name" value="Myb_dom"/>
</dbReference>
<dbReference type="OrthoDB" id="118550at2759"/>
<evidence type="ECO:0000256" key="2">
    <source>
        <dbReference type="ARBA" id="ARBA00023125"/>
    </source>
</evidence>
<dbReference type="InterPro" id="IPR001005">
    <property type="entry name" value="SANT/Myb"/>
</dbReference>
<dbReference type="CDD" id="cd00167">
    <property type="entry name" value="SANT"/>
    <property type="match status" value="1"/>
</dbReference>
<protein>
    <submittedName>
        <fullName evidence="9">Uncharacterized protein</fullName>
    </submittedName>
</protein>
<dbReference type="Gene3D" id="1.10.10.60">
    <property type="entry name" value="Homeodomain-like"/>
    <property type="match status" value="1"/>
</dbReference>